<name>A0ABQ4F4E6_9ACTN</name>
<evidence type="ECO:0000313" key="3">
    <source>
        <dbReference type="Proteomes" id="UP000621500"/>
    </source>
</evidence>
<dbReference type="RefSeq" id="WP_203862984.1">
    <property type="nucleotide sequence ID" value="NZ_BONX01000084.1"/>
</dbReference>
<dbReference type="Proteomes" id="UP000621500">
    <property type="component" value="Unassembled WGS sequence"/>
</dbReference>
<proteinExistence type="predicted"/>
<dbReference type="EMBL" id="BONX01000084">
    <property type="protein sequence ID" value="GIH01763.1"/>
    <property type="molecule type" value="Genomic_DNA"/>
</dbReference>
<reference evidence="2 3" key="1">
    <citation type="submission" date="2021-01" db="EMBL/GenBank/DDBJ databases">
        <title>Whole genome shotgun sequence of Plantactinospora mayteni NBRC 109088.</title>
        <authorList>
            <person name="Komaki H."/>
            <person name="Tamura T."/>
        </authorList>
    </citation>
    <scope>NUCLEOTIDE SEQUENCE [LARGE SCALE GENOMIC DNA]</scope>
    <source>
        <strain evidence="2 3">NBRC 109088</strain>
    </source>
</reference>
<sequence>MPEPSRILWRHSRDALYVEAFRAVGQDVDIELVPVSPKLVGQLIETSTGADGAGSVEVSTDLVSSGPEPVDCALEPGSCTMVIRISVETTGKVRYKVGRAARPGETLQDPVRVAPETPTPGRSGVSSGGSSSGGGN</sequence>
<feature type="region of interest" description="Disordered" evidence="1">
    <location>
        <begin position="98"/>
        <end position="136"/>
    </location>
</feature>
<comment type="caution">
    <text evidence="2">The sequence shown here is derived from an EMBL/GenBank/DDBJ whole genome shotgun (WGS) entry which is preliminary data.</text>
</comment>
<evidence type="ECO:0000256" key="1">
    <source>
        <dbReference type="SAM" id="MobiDB-lite"/>
    </source>
</evidence>
<keyword evidence="3" id="KW-1185">Reference proteome</keyword>
<gene>
    <name evidence="2" type="ORF">Pma05_83350</name>
</gene>
<accession>A0ABQ4F4E6</accession>
<feature type="compositionally biased region" description="Gly residues" evidence="1">
    <location>
        <begin position="126"/>
        <end position="136"/>
    </location>
</feature>
<protein>
    <submittedName>
        <fullName evidence="2">Uncharacterized protein</fullName>
    </submittedName>
</protein>
<organism evidence="2 3">
    <name type="scientific">Plantactinospora mayteni</name>
    <dbReference type="NCBI Taxonomy" id="566021"/>
    <lineage>
        <taxon>Bacteria</taxon>
        <taxon>Bacillati</taxon>
        <taxon>Actinomycetota</taxon>
        <taxon>Actinomycetes</taxon>
        <taxon>Micromonosporales</taxon>
        <taxon>Micromonosporaceae</taxon>
        <taxon>Plantactinospora</taxon>
    </lineage>
</organism>
<evidence type="ECO:0000313" key="2">
    <source>
        <dbReference type="EMBL" id="GIH01763.1"/>
    </source>
</evidence>